<dbReference type="EMBL" id="AAZO01003577">
    <property type="status" value="NOT_ANNOTATED_CDS"/>
    <property type="molecule type" value="Genomic_DNA"/>
</dbReference>
<dbReference type="CTD" id="8235790"/>
<evidence type="ECO:0000256" key="1">
    <source>
        <dbReference type="SAM" id="Coils"/>
    </source>
</evidence>
<accession>E0VME5</accession>
<dbReference type="AlphaFoldDB" id="E0VME5"/>
<evidence type="ECO:0000313" key="2">
    <source>
        <dbReference type="EMBL" id="EEB14551.1"/>
    </source>
</evidence>
<dbReference type="EMBL" id="DS235307">
    <property type="protein sequence ID" value="EEB14551.1"/>
    <property type="molecule type" value="Genomic_DNA"/>
</dbReference>
<feature type="coiled-coil region" evidence="1">
    <location>
        <begin position="234"/>
        <end position="261"/>
    </location>
</feature>
<dbReference type="OMA" id="QMRITIT"/>
<dbReference type="HOGENOM" id="CLU_297595_0_0_1"/>
<keyword evidence="4" id="KW-1185">Reference proteome</keyword>
<reference evidence="2" key="2">
    <citation type="submission" date="2007-04" db="EMBL/GenBank/DDBJ databases">
        <title>The genome of the human body louse.</title>
        <authorList>
            <consortium name="The Human Body Louse Genome Consortium"/>
            <person name="Kirkness E."/>
            <person name="Walenz B."/>
            <person name="Hass B."/>
            <person name="Bruggner R."/>
            <person name="Strausberg R."/>
        </authorList>
    </citation>
    <scope>NUCLEOTIDE SEQUENCE</scope>
    <source>
        <strain evidence="2">USDA</strain>
    </source>
</reference>
<dbReference type="KEGG" id="phu:Phum_PHUM308500"/>
<sequence>MCVSLDNTTQCRIAEFLTSLEKHQDVFQLSFENVKKQIYDFVEVQNSNSCNGDSINTPVKSNIVNSSFESPLQGFFQTPKRNLEYNLKKPNSAMCGDGDHFKCIKQLTDQLVEEESEKASLQAKLMASVQKCNDFEMKLKDKIEEIKHLKYEWEKESRKNENDFLKLKSEIDRKFDEEKKLKSEMNQLENFVSSLESDLSNSLSEKSKLEYELKVCLEKYAASELQVKEVSLLNLQLQETLANKEKDLLELKENLENAFKSDKTIDLSFADGSFENSICSPENMGVVIEKILHEKIEENTSLKETIDELRSKKDELLSELEKKNNELSDKNSKLLQLQNFNRELENKLDDFVKTEKELLKVKEELFLSGLEVNKLVQENCQLNERNNSLSNKALEQDQALLNFKNTKMLIYFDYLKLADDFKTVQERLEFEVNNIVNLMSEKKNHFQNSFDNAENIFNEKNKSLKEKLGNGLVITKNANDLQINQCSDNISQKIQEFKESLNVMKNYEFDWSESKSSIQKSCMSLNDSIITLKLKIKDLEENQKTSLQEKIELENNLKANGQKIFEIQNTHSFEIKKLNDELDEKQSKITELEEVIKNLKAGKIKLLNDGDVTVNQKTIIKTEKENLLCKEENIQKTNVYDATKIRNDLIVVNDEKSNFQCKEELNDSLEEVITNNKTFDIVNLEEKGIGDKTFSVDRRNAEIRLGESWEISLNSPKRHQEKRNVSSSTNDLTTVDSCSNLTKSSSLSSIMEMSYLPPSKIDSKSSSGATTFFSFTNLSGSCMKERLDNRSTDVKKSCSSEFSLNNLKLPNNSTRKIFKLVDRREDPLKEIFKNNAIECEGNKQLEWEKMFSRMRKEIIELSNESERLRSSLSESEKERKKLQENYRKSQNEIAQNISATYETRLEQLKCDMASESKLCSDLKEQNKRHKEYIDQLRNQLWDLREKLLQEQKQKRDLERMYSELKKKYENSIFSKNKELNEEMISQNEDLEQEKMSNFRQFPNSTCEYFLSI</sequence>
<evidence type="ECO:0000313" key="4">
    <source>
        <dbReference type="Proteomes" id="UP000009046"/>
    </source>
</evidence>
<keyword evidence="1" id="KW-0175">Coiled coil</keyword>
<name>E0VME5_PEDHC</name>
<dbReference type="Proteomes" id="UP000009046">
    <property type="component" value="Unassembled WGS sequence"/>
</dbReference>
<reference evidence="3" key="3">
    <citation type="submission" date="2021-02" db="UniProtKB">
        <authorList>
            <consortium name="EnsemblMetazoa"/>
        </authorList>
    </citation>
    <scope>IDENTIFICATION</scope>
    <source>
        <strain evidence="3">USDA</strain>
    </source>
</reference>
<dbReference type="GeneID" id="8235790"/>
<feature type="coiled-coil region" evidence="1">
    <location>
        <begin position="858"/>
        <end position="996"/>
    </location>
</feature>
<protein>
    <submittedName>
        <fullName evidence="2 3">Uncharacterized protein</fullName>
    </submittedName>
</protein>
<proteinExistence type="predicted"/>
<reference evidence="2" key="1">
    <citation type="submission" date="2007-04" db="EMBL/GenBank/DDBJ databases">
        <title>Annotation of Pediculus humanus corporis strain USDA.</title>
        <authorList>
            <person name="Kirkness E."/>
            <person name="Hannick L."/>
            <person name="Hass B."/>
            <person name="Bruggner R."/>
            <person name="Lawson D."/>
            <person name="Bidwell S."/>
            <person name="Joardar V."/>
            <person name="Caler E."/>
            <person name="Walenz B."/>
            <person name="Inman J."/>
            <person name="Schobel S."/>
            <person name="Galinsky K."/>
            <person name="Amedeo P."/>
            <person name="Strausberg R."/>
        </authorList>
    </citation>
    <scope>NUCLEOTIDE SEQUENCE</scope>
    <source>
        <strain evidence="2">USDA</strain>
    </source>
</reference>
<dbReference type="RefSeq" id="XP_002427289.1">
    <property type="nucleotide sequence ID" value="XM_002427244.1"/>
</dbReference>
<gene>
    <name evidence="3" type="primary">8235790</name>
    <name evidence="2" type="ORF">Phum_PHUM308500</name>
</gene>
<feature type="coiled-coil region" evidence="1">
    <location>
        <begin position="522"/>
        <end position="609"/>
    </location>
</feature>
<organism>
    <name type="scientific">Pediculus humanus subsp. corporis</name>
    <name type="common">Body louse</name>
    <dbReference type="NCBI Taxonomy" id="121224"/>
    <lineage>
        <taxon>Eukaryota</taxon>
        <taxon>Metazoa</taxon>
        <taxon>Ecdysozoa</taxon>
        <taxon>Arthropoda</taxon>
        <taxon>Hexapoda</taxon>
        <taxon>Insecta</taxon>
        <taxon>Pterygota</taxon>
        <taxon>Neoptera</taxon>
        <taxon>Paraneoptera</taxon>
        <taxon>Psocodea</taxon>
        <taxon>Troctomorpha</taxon>
        <taxon>Phthiraptera</taxon>
        <taxon>Anoplura</taxon>
        <taxon>Pediculidae</taxon>
        <taxon>Pediculus</taxon>
    </lineage>
</organism>
<dbReference type="VEuPathDB" id="VectorBase:PHUM308500"/>
<feature type="coiled-coil region" evidence="1">
    <location>
        <begin position="292"/>
        <end position="364"/>
    </location>
</feature>
<evidence type="ECO:0000313" key="3">
    <source>
        <dbReference type="EnsemblMetazoa" id="PHUM308500-PA"/>
    </source>
</evidence>
<dbReference type="InParanoid" id="E0VME5"/>
<dbReference type="EnsemblMetazoa" id="PHUM308500-RA">
    <property type="protein sequence ID" value="PHUM308500-PA"/>
    <property type="gene ID" value="PHUM308500"/>
</dbReference>